<dbReference type="Gene3D" id="3.40.630.90">
    <property type="match status" value="1"/>
</dbReference>
<dbReference type="Pfam" id="PF00583">
    <property type="entry name" value="Acetyltransf_1"/>
    <property type="match status" value="1"/>
</dbReference>
<evidence type="ECO:0000313" key="3">
    <source>
        <dbReference type="Proteomes" id="UP000821866"/>
    </source>
</evidence>
<organism evidence="2 3">
    <name type="scientific">Rhipicephalus microplus</name>
    <name type="common">Cattle tick</name>
    <name type="synonym">Boophilus microplus</name>
    <dbReference type="NCBI Taxonomy" id="6941"/>
    <lineage>
        <taxon>Eukaryota</taxon>
        <taxon>Metazoa</taxon>
        <taxon>Ecdysozoa</taxon>
        <taxon>Arthropoda</taxon>
        <taxon>Chelicerata</taxon>
        <taxon>Arachnida</taxon>
        <taxon>Acari</taxon>
        <taxon>Parasitiformes</taxon>
        <taxon>Ixodida</taxon>
        <taxon>Ixodoidea</taxon>
        <taxon>Ixodidae</taxon>
        <taxon>Rhipicephalinae</taxon>
        <taxon>Rhipicephalus</taxon>
        <taxon>Boophilus</taxon>
    </lineage>
</organism>
<dbReference type="PROSITE" id="PS51186">
    <property type="entry name" value="GNAT"/>
    <property type="match status" value="1"/>
</dbReference>
<keyword evidence="3" id="KW-1185">Reference proteome</keyword>
<dbReference type="CDD" id="cd04301">
    <property type="entry name" value="NAT_SF"/>
    <property type="match status" value="1"/>
</dbReference>
<reference evidence="2" key="2">
    <citation type="submission" date="2021-09" db="EMBL/GenBank/DDBJ databases">
        <authorList>
            <person name="Jia N."/>
            <person name="Wang J."/>
            <person name="Shi W."/>
            <person name="Du L."/>
            <person name="Sun Y."/>
            <person name="Zhan W."/>
            <person name="Jiang J."/>
            <person name="Wang Q."/>
            <person name="Zhang B."/>
            <person name="Ji P."/>
            <person name="Sakyi L.B."/>
            <person name="Cui X."/>
            <person name="Yuan T."/>
            <person name="Jiang B."/>
            <person name="Yang W."/>
            <person name="Lam T.T.-Y."/>
            <person name="Chang Q."/>
            <person name="Ding S."/>
            <person name="Wang X."/>
            <person name="Zhu J."/>
            <person name="Ruan X."/>
            <person name="Zhao L."/>
            <person name="Wei J."/>
            <person name="Que T."/>
            <person name="Du C."/>
            <person name="Cheng J."/>
            <person name="Dai P."/>
            <person name="Han X."/>
            <person name="Huang E."/>
            <person name="Gao Y."/>
            <person name="Liu J."/>
            <person name="Shao H."/>
            <person name="Ye R."/>
            <person name="Li L."/>
            <person name="Wei W."/>
            <person name="Wang X."/>
            <person name="Wang C."/>
            <person name="Huo Q."/>
            <person name="Li W."/>
            <person name="Guo W."/>
            <person name="Chen H."/>
            <person name="Chen S."/>
            <person name="Zhou L."/>
            <person name="Zhou L."/>
            <person name="Ni X."/>
            <person name="Tian J."/>
            <person name="Zhou Y."/>
            <person name="Sheng Y."/>
            <person name="Liu T."/>
            <person name="Pan Y."/>
            <person name="Xia L."/>
            <person name="Li J."/>
            <person name="Zhao F."/>
            <person name="Cao W."/>
        </authorList>
    </citation>
    <scope>NUCLEOTIDE SEQUENCE</scope>
    <source>
        <strain evidence="2">Rmic-2018</strain>
        <tissue evidence="2">Larvae</tissue>
    </source>
</reference>
<dbReference type="AlphaFoldDB" id="A0A9J6D3Z6"/>
<gene>
    <name evidence="2" type="ORF">HPB51_005850</name>
</gene>
<dbReference type="InterPro" id="IPR000182">
    <property type="entry name" value="GNAT_dom"/>
</dbReference>
<dbReference type="InterPro" id="IPR016181">
    <property type="entry name" value="Acyl_CoA_acyltransferase"/>
</dbReference>
<sequence length="444" mass="49763">MRSLPRRLRARPLSHVGPAHREFRVPLMDIATLWLKPDLERDLVRLLGPGDWEVWPRGVAQDQNLDLDPGVALVRNLDLPRSPGVDKDEVWAHSPVVLGCFQLYEMRRRASREAIYCTMQSFGPVMASVDEPPSAQDHNKPSTSGTDLREYTIRPLLWEELPLTKELRLEIGFVTGTHHLETLWKTDPGSVYGAITDDGELYGVCAVPFVGVDMAYLALLGVVAKWRRRGIGKRLLEESLRHVGTQNMFLHCLPTQESGFKYRVTIKCASLSIGRDKHNLQLYGRELKSLGPGKPNVSELVRTVLGVKVEAVGEETLPMVVGYDERVFGCSRQKYVELALAEADVCAAVARRGSRRVCGYGFSSGDVYGNRVVRGIFADSEEIAEALMAYVLQDATVATVIVHMKDSEDTYFEKKIGLKRSSDIKTLFRWPFRGGDFTRIYATA</sequence>
<name>A0A9J6D3Z6_RHIMP</name>
<dbReference type="PANTHER" id="PTHR47237">
    <property type="entry name" value="SLL0310 PROTEIN"/>
    <property type="match status" value="1"/>
</dbReference>
<evidence type="ECO:0000313" key="2">
    <source>
        <dbReference type="EMBL" id="KAH8008803.1"/>
    </source>
</evidence>
<reference evidence="2" key="1">
    <citation type="journal article" date="2020" name="Cell">
        <title>Large-Scale Comparative Analyses of Tick Genomes Elucidate Their Genetic Diversity and Vector Capacities.</title>
        <authorList>
            <consortium name="Tick Genome and Microbiome Consortium (TIGMIC)"/>
            <person name="Jia N."/>
            <person name="Wang J."/>
            <person name="Shi W."/>
            <person name="Du L."/>
            <person name="Sun Y."/>
            <person name="Zhan W."/>
            <person name="Jiang J.F."/>
            <person name="Wang Q."/>
            <person name="Zhang B."/>
            <person name="Ji P."/>
            <person name="Bell-Sakyi L."/>
            <person name="Cui X.M."/>
            <person name="Yuan T.T."/>
            <person name="Jiang B.G."/>
            <person name="Yang W.F."/>
            <person name="Lam T.T."/>
            <person name="Chang Q.C."/>
            <person name="Ding S.J."/>
            <person name="Wang X.J."/>
            <person name="Zhu J.G."/>
            <person name="Ruan X.D."/>
            <person name="Zhao L."/>
            <person name="Wei J.T."/>
            <person name="Ye R.Z."/>
            <person name="Que T.C."/>
            <person name="Du C.H."/>
            <person name="Zhou Y.H."/>
            <person name="Cheng J.X."/>
            <person name="Dai P.F."/>
            <person name="Guo W.B."/>
            <person name="Han X.H."/>
            <person name="Huang E.J."/>
            <person name="Li L.F."/>
            <person name="Wei W."/>
            <person name="Gao Y.C."/>
            <person name="Liu J.Z."/>
            <person name="Shao H.Z."/>
            <person name="Wang X."/>
            <person name="Wang C.C."/>
            <person name="Yang T.C."/>
            <person name="Huo Q.B."/>
            <person name="Li W."/>
            <person name="Chen H.Y."/>
            <person name="Chen S.E."/>
            <person name="Zhou L.G."/>
            <person name="Ni X.B."/>
            <person name="Tian J.H."/>
            <person name="Sheng Y."/>
            <person name="Liu T."/>
            <person name="Pan Y.S."/>
            <person name="Xia L.Y."/>
            <person name="Li J."/>
            <person name="Zhao F."/>
            <person name="Cao W.C."/>
        </authorList>
    </citation>
    <scope>NUCLEOTIDE SEQUENCE</scope>
    <source>
        <strain evidence="2">Rmic-2018</strain>
    </source>
</reference>
<dbReference type="InterPro" id="IPR041496">
    <property type="entry name" value="YitH/HolE_GNAT"/>
</dbReference>
<dbReference type="Gene3D" id="3.40.630.30">
    <property type="match status" value="1"/>
</dbReference>
<dbReference type="Pfam" id="PF18014">
    <property type="entry name" value="Acetyltransf_18"/>
    <property type="match status" value="1"/>
</dbReference>
<feature type="domain" description="N-acetyltransferase" evidence="1">
    <location>
        <begin position="151"/>
        <end position="330"/>
    </location>
</feature>
<protein>
    <recommendedName>
        <fullName evidence="1">N-acetyltransferase domain-containing protein</fullName>
    </recommendedName>
</protein>
<accession>A0A9J6D3Z6</accession>
<comment type="caution">
    <text evidence="2">The sequence shown here is derived from an EMBL/GenBank/DDBJ whole genome shotgun (WGS) entry which is preliminary data.</text>
</comment>
<dbReference type="EMBL" id="JABSTU010000011">
    <property type="protein sequence ID" value="KAH8008803.1"/>
    <property type="molecule type" value="Genomic_DNA"/>
</dbReference>
<proteinExistence type="predicted"/>
<evidence type="ECO:0000259" key="1">
    <source>
        <dbReference type="PROSITE" id="PS51186"/>
    </source>
</evidence>
<dbReference type="Proteomes" id="UP000821866">
    <property type="component" value="Chromosome 9"/>
</dbReference>
<dbReference type="GO" id="GO:0016747">
    <property type="term" value="F:acyltransferase activity, transferring groups other than amino-acyl groups"/>
    <property type="evidence" value="ECO:0007669"/>
    <property type="project" value="InterPro"/>
</dbReference>
<dbReference type="PANTHER" id="PTHR47237:SF1">
    <property type="entry name" value="SLL0310 PROTEIN"/>
    <property type="match status" value="1"/>
</dbReference>
<dbReference type="VEuPathDB" id="VectorBase:LOC119178262"/>
<dbReference type="SUPFAM" id="SSF55729">
    <property type="entry name" value="Acyl-CoA N-acyltransferases (Nat)"/>
    <property type="match status" value="1"/>
</dbReference>
<dbReference type="InterPro" id="IPR052729">
    <property type="entry name" value="Acyl/Acetyltrans_Enzymes"/>
</dbReference>